<feature type="region of interest" description="Disordered" evidence="1">
    <location>
        <begin position="17"/>
        <end position="120"/>
    </location>
</feature>
<evidence type="ECO:0000313" key="3">
    <source>
        <dbReference type="EMBL" id="RTQ46518.1"/>
    </source>
</evidence>
<keyword evidence="4" id="KW-1185">Reference proteome</keyword>
<reference evidence="3 4" key="1">
    <citation type="submission" date="2018-12" db="EMBL/GenBank/DDBJ databases">
        <title>Hymenobacter gummosus sp. nov., isolated from a spring.</title>
        <authorList>
            <person name="Nie L."/>
        </authorList>
    </citation>
    <scope>NUCLEOTIDE SEQUENCE [LARGE SCALE GENOMIC DNA]</scope>
    <source>
        <strain evidence="3 4">KCTC 52166</strain>
    </source>
</reference>
<feature type="chain" id="PRO_5019096324" evidence="2">
    <location>
        <begin position="22"/>
        <end position="120"/>
    </location>
</feature>
<keyword evidence="2" id="KW-0732">Signal</keyword>
<proteinExistence type="predicted"/>
<feature type="compositionally biased region" description="Basic and acidic residues" evidence="1">
    <location>
        <begin position="25"/>
        <end position="63"/>
    </location>
</feature>
<feature type="compositionally biased region" description="Pro residues" evidence="1">
    <location>
        <begin position="109"/>
        <end position="120"/>
    </location>
</feature>
<dbReference type="Proteomes" id="UP000282184">
    <property type="component" value="Unassembled WGS sequence"/>
</dbReference>
<protein>
    <submittedName>
        <fullName evidence="3">Uncharacterized protein</fullName>
    </submittedName>
</protein>
<name>A0A431TXN9_9BACT</name>
<dbReference type="OrthoDB" id="894263at2"/>
<dbReference type="EMBL" id="RXOF01000015">
    <property type="protein sequence ID" value="RTQ46518.1"/>
    <property type="molecule type" value="Genomic_DNA"/>
</dbReference>
<sequence>MTHSTLLLTLGLLLAGPAGWAQGRGNDKDNDKKEHKGEKDKKYEDRDKDDERYKGRGNDDRNARGGTAMGGILGRVIFPPAGTVGPRRLEGVPRGHYPPPGECRIWYPNRPPGQQPPPLR</sequence>
<organism evidence="3 4">
    <name type="scientific">Hymenobacter gummosus</name>
    <dbReference type="NCBI Taxonomy" id="1776032"/>
    <lineage>
        <taxon>Bacteria</taxon>
        <taxon>Pseudomonadati</taxon>
        <taxon>Bacteroidota</taxon>
        <taxon>Cytophagia</taxon>
        <taxon>Cytophagales</taxon>
        <taxon>Hymenobacteraceae</taxon>
        <taxon>Hymenobacter</taxon>
    </lineage>
</organism>
<gene>
    <name evidence="3" type="ORF">EJV47_21435</name>
</gene>
<evidence type="ECO:0000256" key="2">
    <source>
        <dbReference type="SAM" id="SignalP"/>
    </source>
</evidence>
<dbReference type="RefSeq" id="WP_126695263.1">
    <property type="nucleotide sequence ID" value="NZ_RXOF01000015.1"/>
</dbReference>
<accession>A0A431TXN9</accession>
<comment type="caution">
    <text evidence="3">The sequence shown here is derived from an EMBL/GenBank/DDBJ whole genome shotgun (WGS) entry which is preliminary data.</text>
</comment>
<evidence type="ECO:0000313" key="4">
    <source>
        <dbReference type="Proteomes" id="UP000282184"/>
    </source>
</evidence>
<evidence type="ECO:0000256" key="1">
    <source>
        <dbReference type="SAM" id="MobiDB-lite"/>
    </source>
</evidence>
<feature type="signal peptide" evidence="2">
    <location>
        <begin position="1"/>
        <end position="21"/>
    </location>
</feature>
<dbReference type="AlphaFoldDB" id="A0A431TXN9"/>